<dbReference type="PROSITE" id="PS51766">
    <property type="entry name" value="DOCKERIN"/>
    <property type="match status" value="1"/>
</dbReference>
<dbReference type="AlphaFoldDB" id="A0A7R9TZT6"/>
<dbReference type="Gene3D" id="2.60.120.200">
    <property type="match status" value="1"/>
</dbReference>
<evidence type="ECO:0000256" key="1">
    <source>
        <dbReference type="SAM" id="SignalP"/>
    </source>
</evidence>
<organism evidence="3">
    <name type="scientific">Prasinoderma coloniale</name>
    <dbReference type="NCBI Taxonomy" id="156133"/>
    <lineage>
        <taxon>Eukaryota</taxon>
        <taxon>Viridiplantae</taxon>
        <taxon>Prasinodermophyta</taxon>
        <taxon>Prasinodermophyceae</taxon>
        <taxon>Prasinodermales</taxon>
        <taxon>Prasinodermaceae</taxon>
        <taxon>Prasinoderma</taxon>
    </lineage>
</organism>
<feature type="domain" description="Dockerin" evidence="2">
    <location>
        <begin position="461"/>
        <end position="523"/>
    </location>
</feature>
<dbReference type="Gene3D" id="1.10.1330.10">
    <property type="entry name" value="Dockerin domain"/>
    <property type="match status" value="1"/>
</dbReference>
<name>A0A7R9TZT6_9VIRI</name>
<dbReference type="SUPFAM" id="SSF63446">
    <property type="entry name" value="Type I dockerin domain"/>
    <property type="match status" value="1"/>
</dbReference>
<evidence type="ECO:0000259" key="2">
    <source>
        <dbReference type="PROSITE" id="PS51766"/>
    </source>
</evidence>
<proteinExistence type="predicted"/>
<protein>
    <recommendedName>
        <fullName evidence="2">Dockerin domain-containing protein</fullName>
    </recommendedName>
</protein>
<dbReference type="SUPFAM" id="SSF49899">
    <property type="entry name" value="Concanavalin A-like lectins/glucanases"/>
    <property type="match status" value="1"/>
</dbReference>
<dbReference type="GO" id="GO:0000272">
    <property type="term" value="P:polysaccharide catabolic process"/>
    <property type="evidence" value="ECO:0007669"/>
    <property type="project" value="InterPro"/>
</dbReference>
<feature type="chain" id="PRO_5030622428" description="Dockerin domain-containing protein" evidence="1">
    <location>
        <begin position="34"/>
        <end position="523"/>
    </location>
</feature>
<feature type="signal peptide" evidence="1">
    <location>
        <begin position="1"/>
        <end position="33"/>
    </location>
</feature>
<dbReference type="GO" id="GO:0004553">
    <property type="term" value="F:hydrolase activity, hydrolyzing O-glycosyl compounds"/>
    <property type="evidence" value="ECO:0007669"/>
    <property type="project" value="InterPro"/>
</dbReference>
<gene>
    <name evidence="3" type="ORF">PCOL08062_LOCUS11476</name>
</gene>
<dbReference type="CDD" id="cd14256">
    <property type="entry name" value="Dockerin_I"/>
    <property type="match status" value="1"/>
</dbReference>
<dbReference type="InterPro" id="IPR036439">
    <property type="entry name" value="Dockerin_dom_sf"/>
</dbReference>
<keyword evidence="1" id="KW-0732">Signal</keyword>
<dbReference type="InterPro" id="IPR016134">
    <property type="entry name" value="Dockerin_dom"/>
</dbReference>
<dbReference type="PROSITE" id="PS00018">
    <property type="entry name" value="EF_HAND_1"/>
    <property type="match status" value="1"/>
</dbReference>
<sequence>MARTAAGSAARALGAGALTAALVASAGAGGAMGEAIPPPPGIGAAVLSVPPGSTCAIANPIAPAGTVDCKGRCITSLYIAWVGDGICDNGRYGSLDVSTGALLETEGKEGIDWNCDAFAMDGGDCDAAGEASSSDEAQESLRPPTAYFPLNEGFGVALGGTGSGGKRFSGEMVGMGATWESDEIFGQTLRCSETLPNGTEVADGGGAHALLNITGADYGASGEFTIGLFFKDLSGIDEFVFEYLLSHGSGLSTENVTGVWGPNNIALYLPEKAHSAGGVVRAVVSDQGAIGETIYFDTDGLRTSNDQRVSPGHINIFDGEWHSLVIVATPQLPDVPSARLANVAGLPGLRFFVDGRFSGLLAGSTGYTGRPFLPEGQMHLCTPLNLNGDRRFSGQLAHVAVWDTGLTENEVLQFHEGVLAGDDSPGGDGSPFELVTASTVCAEREAQITSPVSNRPCCGMTPPVRGDADGNGQMTVTDIVSLVRVVLKEASLTACQEIALDLNEDGTIDLADAQIMQDELAAP</sequence>
<dbReference type="InterPro" id="IPR018247">
    <property type="entry name" value="EF_Hand_1_Ca_BS"/>
</dbReference>
<dbReference type="InterPro" id="IPR002105">
    <property type="entry name" value="Dockerin_1_rpt"/>
</dbReference>
<reference evidence="3" key="1">
    <citation type="submission" date="2021-01" db="EMBL/GenBank/DDBJ databases">
        <authorList>
            <person name="Corre E."/>
            <person name="Pelletier E."/>
            <person name="Niang G."/>
            <person name="Scheremetjew M."/>
            <person name="Finn R."/>
            <person name="Kale V."/>
            <person name="Holt S."/>
            <person name="Cochrane G."/>
            <person name="Meng A."/>
            <person name="Brown T."/>
            <person name="Cohen L."/>
        </authorList>
    </citation>
    <scope>NUCLEOTIDE SEQUENCE</scope>
    <source>
        <strain evidence="3">CCMP1413</strain>
    </source>
</reference>
<accession>A0A7R9TZT6</accession>
<dbReference type="InterPro" id="IPR013320">
    <property type="entry name" value="ConA-like_dom_sf"/>
</dbReference>
<dbReference type="Pfam" id="PF00404">
    <property type="entry name" value="Dockerin_1"/>
    <property type="match status" value="1"/>
</dbReference>
<dbReference type="EMBL" id="HBDZ01014922">
    <property type="protein sequence ID" value="CAD8249944.1"/>
    <property type="molecule type" value="Transcribed_RNA"/>
</dbReference>
<evidence type="ECO:0000313" key="3">
    <source>
        <dbReference type="EMBL" id="CAD8249944.1"/>
    </source>
</evidence>